<proteinExistence type="inferred from homology"/>
<feature type="region of interest" description="Disordered" evidence="3">
    <location>
        <begin position="23"/>
        <end position="47"/>
    </location>
</feature>
<dbReference type="PANTHER" id="PTHR43248:SF25">
    <property type="entry name" value="AB HYDROLASE-1 DOMAIN-CONTAINING PROTEIN-RELATED"/>
    <property type="match status" value="1"/>
</dbReference>
<comment type="similarity">
    <text evidence="1">Belongs to the peptidase S33 family.</text>
</comment>
<dbReference type="OrthoDB" id="425534at2759"/>
<evidence type="ECO:0000256" key="4">
    <source>
        <dbReference type="SAM" id="SignalP"/>
    </source>
</evidence>
<evidence type="ECO:0000256" key="3">
    <source>
        <dbReference type="SAM" id="MobiDB-lite"/>
    </source>
</evidence>
<evidence type="ECO:0000256" key="2">
    <source>
        <dbReference type="ARBA" id="ARBA00022801"/>
    </source>
</evidence>
<dbReference type="InterPro" id="IPR051601">
    <property type="entry name" value="Serine_prot/Carboxylest_S33"/>
</dbReference>
<keyword evidence="7" id="KW-1185">Reference proteome</keyword>
<dbReference type="Gene3D" id="3.40.50.1820">
    <property type="entry name" value="alpha/beta hydrolase"/>
    <property type="match status" value="1"/>
</dbReference>
<feature type="region of interest" description="Disordered" evidence="3">
    <location>
        <begin position="133"/>
        <end position="155"/>
    </location>
</feature>
<evidence type="ECO:0000313" key="7">
    <source>
        <dbReference type="Proteomes" id="UP000193144"/>
    </source>
</evidence>
<dbReference type="InterPro" id="IPR029058">
    <property type="entry name" value="AB_hydrolase_fold"/>
</dbReference>
<dbReference type="Proteomes" id="UP000193144">
    <property type="component" value="Unassembled WGS sequence"/>
</dbReference>
<dbReference type="AlphaFoldDB" id="A0A1Y2A0I7"/>
<feature type="compositionally biased region" description="Polar residues" evidence="3">
    <location>
        <begin position="138"/>
        <end position="152"/>
    </location>
</feature>
<protein>
    <recommendedName>
        <fullName evidence="5">Peptidase S33 tripeptidyl aminopeptidase-like C-terminal domain-containing protein</fullName>
    </recommendedName>
</protein>
<keyword evidence="4" id="KW-0732">Signal</keyword>
<dbReference type="GO" id="GO:0016787">
    <property type="term" value="F:hydrolase activity"/>
    <property type="evidence" value="ECO:0007669"/>
    <property type="project" value="UniProtKB-KW"/>
</dbReference>
<feature type="chain" id="PRO_5012214827" description="Peptidase S33 tripeptidyl aminopeptidase-like C-terminal domain-containing protein" evidence="4">
    <location>
        <begin position="20"/>
        <end position="553"/>
    </location>
</feature>
<evidence type="ECO:0000313" key="6">
    <source>
        <dbReference type="EMBL" id="ORY15940.1"/>
    </source>
</evidence>
<gene>
    <name evidence="6" type="ORF">BCR34DRAFT_143396</name>
</gene>
<dbReference type="InterPro" id="IPR013595">
    <property type="entry name" value="Pept_S33_TAP-like_C"/>
</dbReference>
<dbReference type="PANTHER" id="PTHR43248">
    <property type="entry name" value="2-SUCCINYL-6-HYDROXY-2,4-CYCLOHEXADIENE-1-CARBOXYLATE SYNTHASE"/>
    <property type="match status" value="1"/>
</dbReference>
<sequence length="553" mass="59507">MGRTSRLVTACLLAASATAAPRGPIPIHRRQTAGTTHANLTRPSPDIDWQPCYENSSEGLECTWLTVPLDYENLDVGTTDIAFIRYLFSKDAEDLYYNPGGPGGSGIETVLNAGKKWGDQWGMNIVSFDPRSVGKSGPTISCDSPSSGNKTATLKRRQDSTIVGDLKGAWDSNLESNAKCNENNKNTEMKYVGTAAVVQDMMHFVEQTAASKGGDPASAHINYFGTSYGTGVGQTLVAMYPDRIRRALLDGNLYAVAHYQGWEPSGVDDFAHGIWLFSQLCFEAGPKWCPLAEGLKSIDEVHAAFDAVVLSLGVTPIDCGDGSAPYDQNSFLAEISQFMYSATSMGQISNKTTSYALSLADGDTTQVCASAAETRKIKKREDAPASGDDHVRIITAVDIAGRYPFRTYEEFKAAAERLEETAPYGAFQYATGNGLIGLGFDGIIPPPSQYFTGFENGTTYETPFPVLFVNTPGDPVTPMSSAYQMSKLFIGSSVFILNIPGHGYQGARSKCAEDIIATYFADGTVPESGTWCEADVATEFYFGAEDLGAPRTS</sequence>
<name>A0A1Y2A0I7_9PLEO</name>
<comment type="caution">
    <text evidence="6">The sequence shown here is derived from an EMBL/GenBank/DDBJ whole genome shotgun (WGS) entry which is preliminary data.</text>
</comment>
<reference evidence="6 7" key="1">
    <citation type="submission" date="2016-07" db="EMBL/GenBank/DDBJ databases">
        <title>Pervasive Adenine N6-methylation of Active Genes in Fungi.</title>
        <authorList>
            <consortium name="DOE Joint Genome Institute"/>
            <person name="Mondo S.J."/>
            <person name="Dannebaum R.O."/>
            <person name="Kuo R.C."/>
            <person name="Labutti K."/>
            <person name="Haridas S."/>
            <person name="Kuo A."/>
            <person name="Salamov A."/>
            <person name="Ahrendt S.R."/>
            <person name="Lipzen A."/>
            <person name="Sullivan W."/>
            <person name="Andreopoulos W.B."/>
            <person name="Clum A."/>
            <person name="Lindquist E."/>
            <person name="Daum C."/>
            <person name="Ramamoorthy G.K."/>
            <person name="Gryganskyi A."/>
            <person name="Culley D."/>
            <person name="Magnuson J.K."/>
            <person name="James T.Y."/>
            <person name="O'Malley M.A."/>
            <person name="Stajich J.E."/>
            <person name="Spatafora J.W."/>
            <person name="Visel A."/>
            <person name="Grigoriev I.V."/>
        </authorList>
    </citation>
    <scope>NUCLEOTIDE SEQUENCE [LARGE SCALE GENOMIC DNA]</scope>
    <source>
        <strain evidence="6 7">CBS 115471</strain>
    </source>
</reference>
<evidence type="ECO:0000259" key="5">
    <source>
        <dbReference type="Pfam" id="PF08386"/>
    </source>
</evidence>
<feature type="domain" description="Peptidase S33 tripeptidyl aminopeptidase-like C-terminal" evidence="5">
    <location>
        <begin position="461"/>
        <end position="532"/>
    </location>
</feature>
<feature type="compositionally biased region" description="Polar residues" evidence="3">
    <location>
        <begin position="32"/>
        <end position="42"/>
    </location>
</feature>
<evidence type="ECO:0000256" key="1">
    <source>
        <dbReference type="ARBA" id="ARBA00010088"/>
    </source>
</evidence>
<feature type="signal peptide" evidence="4">
    <location>
        <begin position="1"/>
        <end position="19"/>
    </location>
</feature>
<dbReference type="SUPFAM" id="SSF53474">
    <property type="entry name" value="alpha/beta-Hydrolases"/>
    <property type="match status" value="1"/>
</dbReference>
<dbReference type="Pfam" id="PF08386">
    <property type="entry name" value="Abhydrolase_4"/>
    <property type="match status" value="1"/>
</dbReference>
<organism evidence="6 7">
    <name type="scientific">Clohesyomyces aquaticus</name>
    <dbReference type="NCBI Taxonomy" id="1231657"/>
    <lineage>
        <taxon>Eukaryota</taxon>
        <taxon>Fungi</taxon>
        <taxon>Dikarya</taxon>
        <taxon>Ascomycota</taxon>
        <taxon>Pezizomycotina</taxon>
        <taxon>Dothideomycetes</taxon>
        <taxon>Pleosporomycetidae</taxon>
        <taxon>Pleosporales</taxon>
        <taxon>Lindgomycetaceae</taxon>
        <taxon>Clohesyomyces</taxon>
    </lineage>
</organism>
<keyword evidence="2" id="KW-0378">Hydrolase</keyword>
<dbReference type="EMBL" id="MCFA01000021">
    <property type="protein sequence ID" value="ORY15940.1"/>
    <property type="molecule type" value="Genomic_DNA"/>
</dbReference>
<accession>A0A1Y2A0I7</accession>